<evidence type="ECO:0000313" key="2">
    <source>
        <dbReference type="EMBL" id="KAF6303387.1"/>
    </source>
</evidence>
<dbReference type="OrthoDB" id="9538419at2759"/>
<comment type="caution">
    <text evidence="2">The sequence shown here is derived from an EMBL/GenBank/DDBJ whole genome shotgun (WGS) entry which is preliminary data.</text>
</comment>
<evidence type="ECO:0000313" key="3">
    <source>
        <dbReference type="Proteomes" id="UP000527355"/>
    </source>
</evidence>
<dbReference type="Proteomes" id="UP000527355">
    <property type="component" value="Unassembled WGS sequence"/>
</dbReference>
<proteinExistence type="inferred from homology"/>
<protein>
    <submittedName>
        <fullName evidence="2">Uncharacterized protein</fullName>
    </submittedName>
</protein>
<dbReference type="AlphaFoldDB" id="A0A7J7TSD4"/>
<dbReference type="VEuPathDB" id="HostDB:LOC118670305"/>
<dbReference type="PANTHER" id="PTHR31324:SF3">
    <property type="entry name" value="MORF4 FAMILY ASSOCIATED PROTEIN 1 LIKE 2"/>
    <property type="match status" value="1"/>
</dbReference>
<accession>A0A7J7TSD4</accession>
<name>A0A7J7TSD4_MYOMY</name>
<dbReference type="Pfam" id="PF15155">
    <property type="entry name" value="MRFAP1"/>
    <property type="match status" value="1"/>
</dbReference>
<organism evidence="2 3">
    <name type="scientific">Myotis myotis</name>
    <name type="common">Greater mouse-eared bat</name>
    <name type="synonym">Vespertilio myotis</name>
    <dbReference type="NCBI Taxonomy" id="51298"/>
    <lineage>
        <taxon>Eukaryota</taxon>
        <taxon>Metazoa</taxon>
        <taxon>Chordata</taxon>
        <taxon>Craniata</taxon>
        <taxon>Vertebrata</taxon>
        <taxon>Euteleostomi</taxon>
        <taxon>Mammalia</taxon>
        <taxon>Eutheria</taxon>
        <taxon>Laurasiatheria</taxon>
        <taxon>Chiroptera</taxon>
        <taxon>Yangochiroptera</taxon>
        <taxon>Vespertilionidae</taxon>
        <taxon>Myotis</taxon>
    </lineage>
</organism>
<keyword evidence="3" id="KW-1185">Reference proteome</keyword>
<sequence>MQPVVAVEAPEPELEWERVPSPALAAARRDVIALEREHVRAHLRPRRLQEVERLLHAVHSEEAASAESALDLARSPGAEAGERVGKLCEKVEKKAVEAALVGKRTVETHQQIGSHECR</sequence>
<dbReference type="InterPro" id="IPR029254">
    <property type="entry name" value="MRFAP1"/>
</dbReference>
<dbReference type="EMBL" id="JABWUV010000015">
    <property type="protein sequence ID" value="KAF6303387.1"/>
    <property type="molecule type" value="Genomic_DNA"/>
</dbReference>
<gene>
    <name evidence="2" type="ORF">mMyoMyo1_000149</name>
</gene>
<reference evidence="2 3" key="1">
    <citation type="journal article" date="2020" name="Nature">
        <title>Six reference-quality genomes reveal evolution of bat adaptations.</title>
        <authorList>
            <person name="Jebb D."/>
            <person name="Huang Z."/>
            <person name="Pippel M."/>
            <person name="Hughes G.M."/>
            <person name="Lavrichenko K."/>
            <person name="Devanna P."/>
            <person name="Winkler S."/>
            <person name="Jermiin L.S."/>
            <person name="Skirmuntt E.C."/>
            <person name="Katzourakis A."/>
            <person name="Burkitt-Gray L."/>
            <person name="Ray D.A."/>
            <person name="Sullivan K.A.M."/>
            <person name="Roscito J.G."/>
            <person name="Kirilenko B.M."/>
            <person name="Davalos L.M."/>
            <person name="Corthals A.P."/>
            <person name="Power M.L."/>
            <person name="Jones G."/>
            <person name="Ransome R.D."/>
            <person name="Dechmann D.K.N."/>
            <person name="Locatelli A.G."/>
            <person name="Puechmaille S.J."/>
            <person name="Fedrigo O."/>
            <person name="Jarvis E.D."/>
            <person name="Hiller M."/>
            <person name="Vernes S.C."/>
            <person name="Myers E.W."/>
            <person name="Teeling E.C."/>
        </authorList>
    </citation>
    <scope>NUCLEOTIDE SEQUENCE [LARGE SCALE GENOMIC DNA]</scope>
    <source>
        <strain evidence="2">MMyoMyo1</strain>
        <tissue evidence="2">Flight muscle</tissue>
    </source>
</reference>
<dbReference type="PANTHER" id="PTHR31324">
    <property type="entry name" value="MORF4 FAMILY-ASSOCIATED PROTEIN 1-RELATED"/>
    <property type="match status" value="1"/>
</dbReference>
<evidence type="ECO:0000256" key="1">
    <source>
        <dbReference type="ARBA" id="ARBA00005515"/>
    </source>
</evidence>
<comment type="similarity">
    <text evidence="1">Belongs to the MORF4 family-associated protein family.</text>
</comment>